<reference evidence="2 3" key="1">
    <citation type="journal article" date="2016" name="Sci. Rep.">
        <title>Peltaster fructicola genome reveals evolution from an invasive phytopathogen to an ectophytic parasite.</title>
        <authorList>
            <person name="Xu C."/>
            <person name="Chen H."/>
            <person name="Gleason M.L."/>
            <person name="Xu J.R."/>
            <person name="Liu H."/>
            <person name="Zhang R."/>
            <person name="Sun G."/>
        </authorList>
    </citation>
    <scope>NUCLEOTIDE SEQUENCE [LARGE SCALE GENOMIC DNA]</scope>
    <source>
        <strain evidence="2 3">LNHT1506</strain>
    </source>
</reference>
<feature type="region of interest" description="Disordered" evidence="1">
    <location>
        <begin position="1"/>
        <end position="40"/>
    </location>
</feature>
<protein>
    <submittedName>
        <fullName evidence="2">Uncharacterized protein</fullName>
    </submittedName>
</protein>
<feature type="region of interest" description="Disordered" evidence="1">
    <location>
        <begin position="131"/>
        <end position="266"/>
    </location>
</feature>
<name>A0A6H0XN00_9PEZI</name>
<evidence type="ECO:0000313" key="2">
    <source>
        <dbReference type="EMBL" id="QIW96020.1"/>
    </source>
</evidence>
<dbReference type="EMBL" id="CP051139">
    <property type="protein sequence ID" value="QIW96020.1"/>
    <property type="molecule type" value="Genomic_DNA"/>
</dbReference>
<dbReference type="Proteomes" id="UP000503462">
    <property type="component" value="Chromosome 1"/>
</dbReference>
<organism evidence="2 3">
    <name type="scientific">Peltaster fructicola</name>
    <dbReference type="NCBI Taxonomy" id="286661"/>
    <lineage>
        <taxon>Eukaryota</taxon>
        <taxon>Fungi</taxon>
        <taxon>Dikarya</taxon>
        <taxon>Ascomycota</taxon>
        <taxon>Pezizomycotina</taxon>
        <taxon>Dothideomycetes</taxon>
        <taxon>Dothideomycetes incertae sedis</taxon>
        <taxon>Peltaster</taxon>
    </lineage>
</organism>
<evidence type="ECO:0000256" key="1">
    <source>
        <dbReference type="SAM" id="MobiDB-lite"/>
    </source>
</evidence>
<feature type="compositionally biased region" description="Basic and acidic residues" evidence="1">
    <location>
        <begin position="176"/>
        <end position="190"/>
    </location>
</feature>
<feature type="compositionally biased region" description="Polar residues" evidence="1">
    <location>
        <begin position="145"/>
        <end position="160"/>
    </location>
</feature>
<feature type="compositionally biased region" description="Low complexity" evidence="1">
    <location>
        <begin position="202"/>
        <end position="217"/>
    </location>
</feature>
<feature type="compositionally biased region" description="Low complexity" evidence="1">
    <location>
        <begin position="243"/>
        <end position="255"/>
    </location>
</feature>
<proteinExistence type="predicted"/>
<sequence>MGNTNSTQVFDPVPVHQSQQPCLHLDSLDHPTKNSEARTEVSMIDQDSYFDDSEDESAVYPLSQQRAAILVPDNNLYHHFAIAPSIEMEDTMTEASPSLSLQSIEENEDHSMILPSAEGMNRRATDEQTDLHWHEPGCDGLRGHSTPSKSSTPQNLSWSTRRQRSTAEDSEGSLGMRERHSLSEASDPGHRYPASSEDTPLSPIRSPPGISGSPPGRKASTPWSALPQQQGSKPYAELHDSDSSSAAAGLGASSSTDWRGRYARFPDPEKDISKPLRYYRKVHKKADAARPRQKLAQHRYWIAVIPQVDHLRAHAASKHFFLKGHRKTTVETVRRIYAVATASDDVQLLLGQVRVGDAECMEDLDICNTKLIVFRCVRSAELVTLVKKHSEGLVLPEASSSLVTDPQPIEIIDD</sequence>
<dbReference type="AlphaFoldDB" id="A0A6H0XN00"/>
<gene>
    <name evidence="2" type="ORF">AMS68_001538</name>
</gene>
<dbReference type="OrthoDB" id="3934090at2759"/>
<feature type="compositionally biased region" description="Polar residues" evidence="1">
    <location>
        <begin position="221"/>
        <end position="232"/>
    </location>
</feature>
<feature type="compositionally biased region" description="Basic and acidic residues" evidence="1">
    <location>
        <begin position="26"/>
        <end position="39"/>
    </location>
</feature>
<evidence type="ECO:0000313" key="3">
    <source>
        <dbReference type="Proteomes" id="UP000503462"/>
    </source>
</evidence>
<accession>A0A6H0XN00</accession>
<keyword evidence="3" id="KW-1185">Reference proteome</keyword>